<evidence type="ECO:0000256" key="3">
    <source>
        <dbReference type="ARBA" id="ARBA00009730"/>
    </source>
</evidence>
<dbReference type="GO" id="GO:0006368">
    <property type="term" value="P:transcription elongation by RNA polymerase II"/>
    <property type="evidence" value="ECO:0007669"/>
    <property type="project" value="TreeGrafter"/>
</dbReference>
<comment type="subcellular location">
    <subcellularLocation>
        <location evidence="2 10">Nucleus</location>
    </subcellularLocation>
</comment>
<comment type="function">
    <text evidence="1 10">Transcription elongation factor implicated in the maintenance of proper chromatin structure in actively transcribed regions.</text>
</comment>
<keyword evidence="5 10" id="KW-0863">Zinc-finger</keyword>
<dbReference type="InterPro" id="IPR007808">
    <property type="entry name" value="Elf1"/>
</dbReference>
<accession>A0A6A6HKS8</accession>
<evidence type="ECO:0000256" key="7">
    <source>
        <dbReference type="ARBA" id="ARBA00023015"/>
    </source>
</evidence>
<evidence type="ECO:0000256" key="9">
    <source>
        <dbReference type="ARBA" id="ARBA00023242"/>
    </source>
</evidence>
<dbReference type="PANTHER" id="PTHR20934:SF0">
    <property type="entry name" value="TRANSCRIPTION ELONGATION FACTOR 1 HOMOLOG"/>
    <property type="match status" value="1"/>
</dbReference>
<proteinExistence type="inferred from homology"/>
<protein>
    <recommendedName>
        <fullName evidence="10">Transcription elongation factor 1 homolog</fullName>
    </recommendedName>
</protein>
<dbReference type="GO" id="GO:0008023">
    <property type="term" value="C:transcription elongation factor complex"/>
    <property type="evidence" value="ECO:0007669"/>
    <property type="project" value="TreeGrafter"/>
</dbReference>
<organism evidence="12 13">
    <name type="scientific">Viridothelium virens</name>
    <name type="common">Speckled blister lichen</name>
    <name type="synonym">Trypethelium virens</name>
    <dbReference type="NCBI Taxonomy" id="1048519"/>
    <lineage>
        <taxon>Eukaryota</taxon>
        <taxon>Fungi</taxon>
        <taxon>Dikarya</taxon>
        <taxon>Ascomycota</taxon>
        <taxon>Pezizomycotina</taxon>
        <taxon>Dothideomycetes</taxon>
        <taxon>Dothideomycetes incertae sedis</taxon>
        <taxon>Trypetheliales</taxon>
        <taxon>Trypetheliaceae</taxon>
        <taxon>Viridothelium</taxon>
    </lineage>
</organism>
<sequence length="134" mass="14551">MGKRKKSTRKPQGPKKKEKLATSFQCLFCNHENSVTVKMDKKAAVGQLSCKVCGQTFQMAINYLSVPIDVYSEWIDACDAVAKGNADEEEAVPSTYRGTMMTSRDDGAGGGDTGYSGEGIVDDEMDGEADYDDE</sequence>
<dbReference type="InterPro" id="IPR038567">
    <property type="entry name" value="T_Elf1_sf"/>
</dbReference>
<gene>
    <name evidence="12" type="ORF">EV356DRAFT_264728</name>
</gene>
<evidence type="ECO:0000256" key="11">
    <source>
        <dbReference type="SAM" id="MobiDB-lite"/>
    </source>
</evidence>
<dbReference type="SUPFAM" id="SSF57783">
    <property type="entry name" value="Zinc beta-ribbon"/>
    <property type="match status" value="1"/>
</dbReference>
<dbReference type="EMBL" id="ML991775">
    <property type="protein sequence ID" value="KAF2238571.1"/>
    <property type="molecule type" value="Genomic_DNA"/>
</dbReference>
<keyword evidence="7 10" id="KW-0805">Transcription regulation</keyword>
<evidence type="ECO:0000256" key="2">
    <source>
        <dbReference type="ARBA" id="ARBA00004123"/>
    </source>
</evidence>
<dbReference type="AlphaFoldDB" id="A0A6A6HKS8"/>
<evidence type="ECO:0000256" key="6">
    <source>
        <dbReference type="ARBA" id="ARBA00022833"/>
    </source>
</evidence>
<evidence type="ECO:0000313" key="13">
    <source>
        <dbReference type="Proteomes" id="UP000800092"/>
    </source>
</evidence>
<dbReference type="GO" id="GO:0000993">
    <property type="term" value="F:RNA polymerase II complex binding"/>
    <property type="evidence" value="ECO:0007669"/>
    <property type="project" value="TreeGrafter"/>
</dbReference>
<dbReference type="GO" id="GO:0008270">
    <property type="term" value="F:zinc ion binding"/>
    <property type="evidence" value="ECO:0007669"/>
    <property type="project" value="UniProtKB-KW"/>
</dbReference>
<dbReference type="OrthoDB" id="445983at2759"/>
<feature type="compositionally biased region" description="Gly residues" evidence="11">
    <location>
        <begin position="108"/>
        <end position="117"/>
    </location>
</feature>
<dbReference type="PANTHER" id="PTHR20934">
    <property type="entry name" value="TRANSCRIPTION ELONGATION FACTOR 1 HOMOLOG"/>
    <property type="match status" value="1"/>
</dbReference>
<dbReference type="FunFam" id="2.20.25.190:FF:000001">
    <property type="entry name" value="Transcription elongation factor 1 homolog"/>
    <property type="match status" value="1"/>
</dbReference>
<feature type="region of interest" description="Disordered" evidence="11">
    <location>
        <begin position="97"/>
        <end position="134"/>
    </location>
</feature>
<feature type="compositionally biased region" description="Acidic residues" evidence="11">
    <location>
        <begin position="120"/>
        <end position="134"/>
    </location>
</feature>
<evidence type="ECO:0000256" key="10">
    <source>
        <dbReference type="RuleBase" id="RU364033"/>
    </source>
</evidence>
<name>A0A6A6HKS8_VIRVR</name>
<keyword evidence="4 10" id="KW-0479">Metal-binding</keyword>
<evidence type="ECO:0000256" key="1">
    <source>
        <dbReference type="ARBA" id="ARBA00003357"/>
    </source>
</evidence>
<dbReference type="Gene3D" id="2.20.25.190">
    <property type="match status" value="1"/>
</dbReference>
<keyword evidence="13" id="KW-1185">Reference proteome</keyword>
<evidence type="ECO:0000256" key="4">
    <source>
        <dbReference type="ARBA" id="ARBA00022723"/>
    </source>
</evidence>
<reference evidence="12" key="1">
    <citation type="journal article" date="2020" name="Stud. Mycol.">
        <title>101 Dothideomycetes genomes: a test case for predicting lifestyles and emergence of pathogens.</title>
        <authorList>
            <person name="Haridas S."/>
            <person name="Albert R."/>
            <person name="Binder M."/>
            <person name="Bloem J."/>
            <person name="Labutti K."/>
            <person name="Salamov A."/>
            <person name="Andreopoulos B."/>
            <person name="Baker S."/>
            <person name="Barry K."/>
            <person name="Bills G."/>
            <person name="Bluhm B."/>
            <person name="Cannon C."/>
            <person name="Castanera R."/>
            <person name="Culley D."/>
            <person name="Daum C."/>
            <person name="Ezra D."/>
            <person name="Gonzalez J."/>
            <person name="Henrissat B."/>
            <person name="Kuo A."/>
            <person name="Liang C."/>
            <person name="Lipzen A."/>
            <person name="Lutzoni F."/>
            <person name="Magnuson J."/>
            <person name="Mondo S."/>
            <person name="Nolan M."/>
            <person name="Ohm R."/>
            <person name="Pangilinan J."/>
            <person name="Park H.-J."/>
            <person name="Ramirez L."/>
            <person name="Alfaro M."/>
            <person name="Sun H."/>
            <person name="Tritt A."/>
            <person name="Yoshinaga Y."/>
            <person name="Zwiers L.-H."/>
            <person name="Turgeon B."/>
            <person name="Goodwin S."/>
            <person name="Spatafora J."/>
            <person name="Crous P."/>
            <person name="Grigoriev I."/>
        </authorList>
    </citation>
    <scope>NUCLEOTIDE SEQUENCE</scope>
    <source>
        <strain evidence="12">Tuck. ex Michener</strain>
    </source>
</reference>
<keyword evidence="9 10" id="KW-0539">Nucleus</keyword>
<comment type="similarity">
    <text evidence="3 10">Belongs to the ELOF1 family.</text>
</comment>
<evidence type="ECO:0000256" key="5">
    <source>
        <dbReference type="ARBA" id="ARBA00022771"/>
    </source>
</evidence>
<keyword evidence="6 10" id="KW-0862">Zinc</keyword>
<dbReference type="Proteomes" id="UP000800092">
    <property type="component" value="Unassembled WGS sequence"/>
</dbReference>
<dbReference type="Pfam" id="PF05129">
    <property type="entry name" value="Zn_ribbon_Elf1"/>
    <property type="match status" value="1"/>
</dbReference>
<evidence type="ECO:0000256" key="8">
    <source>
        <dbReference type="ARBA" id="ARBA00023163"/>
    </source>
</evidence>
<keyword evidence="8 10" id="KW-0804">Transcription</keyword>
<evidence type="ECO:0000313" key="12">
    <source>
        <dbReference type="EMBL" id="KAF2238571.1"/>
    </source>
</evidence>